<evidence type="ECO:0000313" key="2">
    <source>
        <dbReference type="EMBL" id="GIX68201.1"/>
    </source>
</evidence>
<accession>A0AAV4M9W3</accession>
<feature type="compositionally biased region" description="Polar residues" evidence="1">
    <location>
        <begin position="9"/>
        <end position="24"/>
    </location>
</feature>
<organism evidence="2 3">
    <name type="scientific">Caerostris darwini</name>
    <dbReference type="NCBI Taxonomy" id="1538125"/>
    <lineage>
        <taxon>Eukaryota</taxon>
        <taxon>Metazoa</taxon>
        <taxon>Ecdysozoa</taxon>
        <taxon>Arthropoda</taxon>
        <taxon>Chelicerata</taxon>
        <taxon>Arachnida</taxon>
        <taxon>Araneae</taxon>
        <taxon>Araneomorphae</taxon>
        <taxon>Entelegynae</taxon>
        <taxon>Araneoidea</taxon>
        <taxon>Araneidae</taxon>
        <taxon>Caerostris</taxon>
    </lineage>
</organism>
<sequence>MSKMFVQRQHFQPTSRPHSSDRGTISKANLAHYRGTQTQASDDIKSFLTNSAKIYDAITQFSSENRAPITHICSVGLFGFMSRRRGFHKDVI</sequence>
<comment type="caution">
    <text evidence="2">The sequence shown here is derived from an EMBL/GenBank/DDBJ whole genome shotgun (WGS) entry which is preliminary data.</text>
</comment>
<keyword evidence="3" id="KW-1185">Reference proteome</keyword>
<reference evidence="2 3" key="1">
    <citation type="submission" date="2021-06" db="EMBL/GenBank/DDBJ databases">
        <title>Caerostris darwini draft genome.</title>
        <authorList>
            <person name="Kono N."/>
            <person name="Arakawa K."/>
        </authorList>
    </citation>
    <scope>NUCLEOTIDE SEQUENCE [LARGE SCALE GENOMIC DNA]</scope>
</reference>
<evidence type="ECO:0000256" key="1">
    <source>
        <dbReference type="SAM" id="MobiDB-lite"/>
    </source>
</evidence>
<protein>
    <submittedName>
        <fullName evidence="2">Uncharacterized protein</fullName>
    </submittedName>
</protein>
<feature type="region of interest" description="Disordered" evidence="1">
    <location>
        <begin position="1"/>
        <end position="24"/>
    </location>
</feature>
<dbReference type="AlphaFoldDB" id="A0AAV4M9W3"/>
<dbReference type="EMBL" id="BPLQ01000162">
    <property type="protein sequence ID" value="GIX68201.1"/>
    <property type="molecule type" value="Genomic_DNA"/>
</dbReference>
<name>A0AAV4M9W3_9ARAC</name>
<evidence type="ECO:0000313" key="3">
    <source>
        <dbReference type="Proteomes" id="UP001054837"/>
    </source>
</evidence>
<proteinExistence type="predicted"/>
<dbReference type="Proteomes" id="UP001054837">
    <property type="component" value="Unassembled WGS sequence"/>
</dbReference>
<gene>
    <name evidence="2" type="ORF">CDAR_36491</name>
</gene>